<protein>
    <submittedName>
        <fullName evidence="1">Uncharacterized protein</fullName>
    </submittedName>
</protein>
<evidence type="ECO:0000313" key="1">
    <source>
        <dbReference type="EMBL" id="OTG23140.1"/>
    </source>
</evidence>
<proteinExistence type="predicted"/>
<dbReference type="Proteomes" id="UP000215914">
    <property type="component" value="Chromosome 6"/>
</dbReference>
<dbReference type="EMBL" id="CM007895">
    <property type="protein sequence ID" value="OTG23140.1"/>
    <property type="molecule type" value="Genomic_DNA"/>
</dbReference>
<accession>A0A251UIF0</accession>
<dbReference type="AlphaFoldDB" id="A0A251UIF0"/>
<dbReference type="InParanoid" id="A0A251UIF0"/>
<name>A0A251UIF0_HELAN</name>
<organism evidence="1 2">
    <name type="scientific">Helianthus annuus</name>
    <name type="common">Common sunflower</name>
    <dbReference type="NCBI Taxonomy" id="4232"/>
    <lineage>
        <taxon>Eukaryota</taxon>
        <taxon>Viridiplantae</taxon>
        <taxon>Streptophyta</taxon>
        <taxon>Embryophyta</taxon>
        <taxon>Tracheophyta</taxon>
        <taxon>Spermatophyta</taxon>
        <taxon>Magnoliopsida</taxon>
        <taxon>eudicotyledons</taxon>
        <taxon>Gunneridae</taxon>
        <taxon>Pentapetalae</taxon>
        <taxon>asterids</taxon>
        <taxon>campanulids</taxon>
        <taxon>Asterales</taxon>
        <taxon>Asteraceae</taxon>
        <taxon>Asteroideae</taxon>
        <taxon>Heliantheae alliance</taxon>
        <taxon>Heliantheae</taxon>
        <taxon>Helianthus</taxon>
    </lineage>
</organism>
<evidence type="ECO:0000313" key="2">
    <source>
        <dbReference type="Proteomes" id="UP000215914"/>
    </source>
</evidence>
<sequence>MPTLRKKLIIISTVHQHRLKLILVWVVIFKCDGSHGESIDGGKFPGNIHLVLG</sequence>
<gene>
    <name evidence="1" type="ORF">HannXRQ_Chr06g0179131</name>
</gene>
<reference evidence="2" key="1">
    <citation type="journal article" date="2017" name="Nature">
        <title>The sunflower genome provides insights into oil metabolism, flowering and Asterid evolution.</title>
        <authorList>
            <person name="Badouin H."/>
            <person name="Gouzy J."/>
            <person name="Grassa C.J."/>
            <person name="Murat F."/>
            <person name="Staton S.E."/>
            <person name="Cottret L."/>
            <person name="Lelandais-Briere C."/>
            <person name="Owens G.L."/>
            <person name="Carrere S."/>
            <person name="Mayjonade B."/>
            <person name="Legrand L."/>
            <person name="Gill N."/>
            <person name="Kane N.C."/>
            <person name="Bowers J.E."/>
            <person name="Hubner S."/>
            <person name="Bellec A."/>
            <person name="Berard A."/>
            <person name="Berges H."/>
            <person name="Blanchet N."/>
            <person name="Boniface M.C."/>
            <person name="Brunel D."/>
            <person name="Catrice O."/>
            <person name="Chaidir N."/>
            <person name="Claudel C."/>
            <person name="Donnadieu C."/>
            <person name="Faraut T."/>
            <person name="Fievet G."/>
            <person name="Helmstetter N."/>
            <person name="King M."/>
            <person name="Knapp S.J."/>
            <person name="Lai Z."/>
            <person name="Le Paslier M.C."/>
            <person name="Lippi Y."/>
            <person name="Lorenzon L."/>
            <person name="Mandel J.R."/>
            <person name="Marage G."/>
            <person name="Marchand G."/>
            <person name="Marquand E."/>
            <person name="Bret-Mestries E."/>
            <person name="Morien E."/>
            <person name="Nambeesan S."/>
            <person name="Nguyen T."/>
            <person name="Pegot-Espagnet P."/>
            <person name="Pouilly N."/>
            <person name="Raftis F."/>
            <person name="Sallet E."/>
            <person name="Schiex T."/>
            <person name="Thomas J."/>
            <person name="Vandecasteele C."/>
            <person name="Vares D."/>
            <person name="Vear F."/>
            <person name="Vautrin S."/>
            <person name="Crespi M."/>
            <person name="Mangin B."/>
            <person name="Burke J.M."/>
            <person name="Salse J."/>
            <person name="Munos S."/>
            <person name="Vincourt P."/>
            <person name="Rieseberg L.H."/>
            <person name="Langlade N.B."/>
        </authorList>
    </citation>
    <scope>NUCLEOTIDE SEQUENCE [LARGE SCALE GENOMIC DNA]</scope>
    <source>
        <strain evidence="2">cv. SF193</strain>
    </source>
</reference>
<keyword evidence="2" id="KW-1185">Reference proteome</keyword>